<proteinExistence type="predicted"/>
<name>A0A6N2VBH7_CITAM</name>
<dbReference type="RefSeq" id="WP_156595305.1">
    <property type="nucleotide sequence ID" value="NZ_CACRTI010000004.1"/>
</dbReference>
<dbReference type="PROSITE" id="PS51257">
    <property type="entry name" value="PROKAR_LIPOPROTEIN"/>
    <property type="match status" value="1"/>
</dbReference>
<accession>A0A6N2VBH7</accession>
<reference evidence="2" key="1">
    <citation type="submission" date="2019-11" db="EMBL/GenBank/DDBJ databases">
        <authorList>
            <person name="Feng L."/>
        </authorList>
    </citation>
    <scope>NUCLEOTIDE SEQUENCE</scope>
    <source>
        <strain evidence="2">CAmalonaticusLFYP1</strain>
    </source>
</reference>
<dbReference type="AlphaFoldDB" id="A0A6N2VBH7"/>
<feature type="domain" description="DUF3828" evidence="1">
    <location>
        <begin position="23"/>
        <end position="143"/>
    </location>
</feature>
<dbReference type="Pfam" id="PF12883">
    <property type="entry name" value="DUF3828"/>
    <property type="match status" value="1"/>
</dbReference>
<dbReference type="EMBL" id="CACRTI010000004">
    <property type="protein sequence ID" value="VYT27290.1"/>
    <property type="molecule type" value="Genomic_DNA"/>
</dbReference>
<dbReference type="InterPro" id="IPR024289">
    <property type="entry name" value="DUF3828"/>
</dbReference>
<gene>
    <name evidence="2" type="ORF">CALFYP1_03593</name>
</gene>
<dbReference type="Gene3D" id="3.10.450.50">
    <property type="match status" value="1"/>
</dbReference>
<evidence type="ECO:0000313" key="2">
    <source>
        <dbReference type="EMBL" id="VYT27290.1"/>
    </source>
</evidence>
<sequence>MRLFFVVSMVYLLASCVSGGDDAEKRVANFYRYYLPVFANSPGKIKPDPEKMHDYVSRETLIQLDVISHIYEQEIIDTDYYTYAQDYSVDWIPLLKVGKAQDVDGSKYVTVWLGCENDRTYQIGVYLKKEDRRWKIYRVKNITDGYEHFIFDRQAIEKAKQHAKEVE</sequence>
<protein>
    <recommendedName>
        <fullName evidence="1">DUF3828 domain-containing protein</fullName>
    </recommendedName>
</protein>
<organism evidence="2">
    <name type="scientific">Citrobacter amalonaticus</name>
    <dbReference type="NCBI Taxonomy" id="35703"/>
    <lineage>
        <taxon>Bacteria</taxon>
        <taxon>Pseudomonadati</taxon>
        <taxon>Pseudomonadota</taxon>
        <taxon>Gammaproteobacteria</taxon>
        <taxon>Enterobacterales</taxon>
        <taxon>Enterobacteriaceae</taxon>
        <taxon>Citrobacter</taxon>
    </lineage>
</organism>
<evidence type="ECO:0000259" key="1">
    <source>
        <dbReference type="Pfam" id="PF12883"/>
    </source>
</evidence>